<comment type="caution">
    <text evidence="4">The sequence shown here is derived from an EMBL/GenBank/DDBJ whole genome shotgun (WGS) entry which is preliminary data.</text>
</comment>
<feature type="transmembrane region" description="Helical" evidence="2">
    <location>
        <begin position="426"/>
        <end position="445"/>
    </location>
</feature>
<dbReference type="EMBL" id="JAKOOW010000022">
    <property type="protein sequence ID" value="MCG6503912.1"/>
    <property type="molecule type" value="Genomic_DNA"/>
</dbReference>
<feature type="transmembrane region" description="Helical" evidence="2">
    <location>
        <begin position="479"/>
        <end position="499"/>
    </location>
</feature>
<evidence type="ECO:0000256" key="1">
    <source>
        <dbReference type="SAM" id="MobiDB-lite"/>
    </source>
</evidence>
<feature type="transmembrane region" description="Helical" evidence="2">
    <location>
        <begin position="380"/>
        <end position="405"/>
    </location>
</feature>
<dbReference type="SUPFAM" id="SSF46565">
    <property type="entry name" value="Chaperone J-domain"/>
    <property type="match status" value="1"/>
</dbReference>
<keyword evidence="2" id="KW-0472">Membrane</keyword>
<feature type="transmembrane region" description="Helical" evidence="2">
    <location>
        <begin position="511"/>
        <end position="530"/>
    </location>
</feature>
<dbReference type="Proteomes" id="UP001298424">
    <property type="component" value="Unassembled WGS sequence"/>
</dbReference>
<keyword evidence="5" id="KW-1185">Reference proteome</keyword>
<protein>
    <submittedName>
        <fullName evidence="4">J domain-containing protein</fullName>
    </submittedName>
</protein>
<evidence type="ECO:0000256" key="2">
    <source>
        <dbReference type="SAM" id="Phobius"/>
    </source>
</evidence>
<reference evidence="4 5" key="1">
    <citation type="submission" date="2022-02" db="EMBL/GenBank/DDBJ databases">
        <title>Genome sequence data of Kingella unionensis sp. nov. strain CICC 24913 (CCUG 75125).</title>
        <authorList>
            <person name="Xiao M."/>
        </authorList>
    </citation>
    <scope>NUCLEOTIDE SEQUENCE [LARGE SCALE GENOMIC DNA]</scope>
    <source>
        <strain evidence="4 5">CICC 24913</strain>
    </source>
</reference>
<feature type="domain" description="J" evidence="3">
    <location>
        <begin position="2"/>
        <end position="72"/>
    </location>
</feature>
<dbReference type="RefSeq" id="WP_238746565.1">
    <property type="nucleotide sequence ID" value="NZ_JAKOOW010000022.1"/>
</dbReference>
<dbReference type="InterPro" id="IPR036869">
    <property type="entry name" value="J_dom_sf"/>
</dbReference>
<accession>A0ABS9NM89</accession>
<evidence type="ECO:0000313" key="5">
    <source>
        <dbReference type="Proteomes" id="UP001298424"/>
    </source>
</evidence>
<feature type="transmembrane region" description="Helical" evidence="2">
    <location>
        <begin position="451"/>
        <end position="472"/>
    </location>
</feature>
<name>A0ABS9NM89_9NEIS</name>
<gene>
    <name evidence="4" type="ORF">MB824_05320</name>
</gene>
<feature type="transmembrane region" description="Helical" evidence="2">
    <location>
        <begin position="554"/>
        <end position="575"/>
    </location>
</feature>
<evidence type="ECO:0000259" key="3">
    <source>
        <dbReference type="PROSITE" id="PS50076"/>
    </source>
</evidence>
<dbReference type="InterPro" id="IPR001623">
    <property type="entry name" value="DnaJ_domain"/>
</dbReference>
<dbReference type="PROSITE" id="PS50076">
    <property type="entry name" value="DNAJ_2"/>
    <property type="match status" value="1"/>
</dbReference>
<sequence length="651" mass="72543">MDCWQILQIEPTGDTRAIKRAYAKLLKTTRPDDDAAAYQALREAFDEALAIAPHLLADEDADDWSFDGDTAGETPPPDAFADSRDQQPESADTDFQAAFTPDETPSGQAGYAEQDFSGCPDTAWENESEAPADGKRQPENPENVYSYPEKQPESADDAYFYPDPPPADDTPLLVSQLEYLYAEGGSALLLARWPQISGALDNLPLGAAEQASHAFAGFLRRHRIVHPLLWVQWADYFCWDEDVRGEVLSLEESQRLAQFCRHAALLAGYRHVRPDAGSAPDIGEGWRLTRAFNRFLGSAPSGWRRFQAACAAALLWPELDGETDESDRADIAVSHPPLARLLLCNRPWRIAMLLAVLALCLAAGMWLQPVFGESQSWAQLMFGLILSPLAASAAICVYLFGCGLLHNMLFLEDVLNKWRETKYRPHIAPLFLFTLPALAVALFAYAPEDSWAQWLLTFCFGTAWFYYYFYLIPNNRGGWWGWGWLAACLAVTPATLWLLSRDLPAGWRLPASVSMLLVLLWFDAALWLLMSHNERFERINALVLRAARFQAAPLWLRPFAAVAAGVAWLLLLPAYAARAVLLNAHGRMLGCTALTLTLLVPLLPLLPSGHPHTMLLAYPTLLLVAWLRLLLGDWVLRFIERRPAPENAKAA</sequence>
<feature type="transmembrane region" description="Helical" evidence="2">
    <location>
        <begin position="350"/>
        <end position="368"/>
    </location>
</feature>
<proteinExistence type="predicted"/>
<keyword evidence="2" id="KW-1133">Transmembrane helix</keyword>
<evidence type="ECO:0000313" key="4">
    <source>
        <dbReference type="EMBL" id="MCG6503912.1"/>
    </source>
</evidence>
<feature type="transmembrane region" description="Helical" evidence="2">
    <location>
        <begin position="613"/>
        <end position="631"/>
    </location>
</feature>
<feature type="region of interest" description="Disordered" evidence="1">
    <location>
        <begin position="61"/>
        <end position="155"/>
    </location>
</feature>
<keyword evidence="2" id="KW-0812">Transmembrane</keyword>
<organism evidence="4 5">
    <name type="scientific">Kingella pumchi</name>
    <dbReference type="NCBI Taxonomy" id="2779506"/>
    <lineage>
        <taxon>Bacteria</taxon>
        <taxon>Pseudomonadati</taxon>
        <taxon>Pseudomonadota</taxon>
        <taxon>Betaproteobacteria</taxon>
        <taxon>Neisseriales</taxon>
        <taxon>Neisseriaceae</taxon>
        <taxon>Kingella</taxon>
    </lineage>
</organism>